<name>T1ALG9_9ZZZZ</name>
<accession>T1ALG9</accession>
<gene>
    <name evidence="1" type="ORF">B2A_10606</name>
</gene>
<dbReference type="InterPro" id="IPR011010">
    <property type="entry name" value="DNA_brk_join_enz"/>
</dbReference>
<sequence>RAERDITRDLLGALAPVVERHHASIVEPKAVGALLRAIDGYAGSLVVRCALRLAPLVFVRPGELRMAEWDEFNLDGGSGGFQRRA</sequence>
<comment type="caution">
    <text evidence="1">The sequence shown here is derived from an EMBL/GenBank/DDBJ whole genome shotgun (WGS) entry which is preliminary data.</text>
</comment>
<proteinExistence type="predicted"/>
<dbReference type="EMBL" id="AUZZ01007636">
    <property type="protein sequence ID" value="EQD41564.1"/>
    <property type="molecule type" value="Genomic_DNA"/>
</dbReference>
<organism evidence="1">
    <name type="scientific">mine drainage metagenome</name>
    <dbReference type="NCBI Taxonomy" id="410659"/>
    <lineage>
        <taxon>unclassified sequences</taxon>
        <taxon>metagenomes</taxon>
        <taxon>ecological metagenomes</taxon>
    </lineage>
</organism>
<dbReference type="GO" id="GO:0003677">
    <property type="term" value="F:DNA binding"/>
    <property type="evidence" value="ECO:0007669"/>
    <property type="project" value="InterPro"/>
</dbReference>
<dbReference type="AlphaFoldDB" id="T1ALG9"/>
<dbReference type="SUPFAM" id="SSF56349">
    <property type="entry name" value="DNA breaking-rejoining enzymes"/>
    <property type="match status" value="1"/>
</dbReference>
<protein>
    <submittedName>
        <fullName evidence="1">Phage integrase family protein</fullName>
    </submittedName>
</protein>
<feature type="non-terminal residue" evidence="1">
    <location>
        <position position="1"/>
    </location>
</feature>
<reference evidence="1" key="2">
    <citation type="journal article" date="2014" name="ISME J.">
        <title>Microbial stratification in low pH oxic and suboxic macroscopic growths along an acid mine drainage.</title>
        <authorList>
            <person name="Mendez-Garcia C."/>
            <person name="Mesa V."/>
            <person name="Sprenger R.R."/>
            <person name="Richter M."/>
            <person name="Diez M.S."/>
            <person name="Solano J."/>
            <person name="Bargiela R."/>
            <person name="Golyshina O.V."/>
            <person name="Manteca A."/>
            <person name="Ramos J.L."/>
            <person name="Gallego J.R."/>
            <person name="Llorente I."/>
            <person name="Martins Dos Santos V.A."/>
            <person name="Jensen O.N."/>
            <person name="Pelaez A.I."/>
            <person name="Sanchez J."/>
            <person name="Ferrer M."/>
        </authorList>
    </citation>
    <scope>NUCLEOTIDE SEQUENCE</scope>
</reference>
<evidence type="ECO:0000313" key="1">
    <source>
        <dbReference type="EMBL" id="EQD41564.1"/>
    </source>
</evidence>
<reference evidence="1" key="1">
    <citation type="submission" date="2013-08" db="EMBL/GenBank/DDBJ databases">
        <authorList>
            <person name="Mendez C."/>
            <person name="Richter M."/>
            <person name="Ferrer M."/>
            <person name="Sanchez J."/>
        </authorList>
    </citation>
    <scope>NUCLEOTIDE SEQUENCE</scope>
</reference>